<dbReference type="EMBL" id="CAQQ02023226">
    <property type="status" value="NOT_ANNOTATED_CDS"/>
    <property type="molecule type" value="Genomic_DNA"/>
</dbReference>
<reference evidence="2" key="1">
    <citation type="submission" date="2013-02" db="EMBL/GenBank/DDBJ databases">
        <authorList>
            <person name="Hughes D."/>
        </authorList>
    </citation>
    <scope>NUCLEOTIDE SEQUENCE</scope>
    <source>
        <strain>Durham</strain>
        <strain evidence="2">NC isolate 2 -- Noor lab</strain>
    </source>
</reference>
<proteinExistence type="predicted"/>
<evidence type="ECO:0000313" key="2">
    <source>
        <dbReference type="Proteomes" id="UP000015102"/>
    </source>
</evidence>
<name>T1GPK2_MEGSC</name>
<dbReference type="AlphaFoldDB" id="T1GPK2"/>
<reference evidence="1" key="2">
    <citation type="submission" date="2015-06" db="UniProtKB">
        <authorList>
            <consortium name="EnsemblMetazoa"/>
        </authorList>
    </citation>
    <scope>IDENTIFICATION</scope>
</reference>
<organism evidence="1 2">
    <name type="scientific">Megaselia scalaris</name>
    <name type="common">Humpbacked fly</name>
    <name type="synonym">Phora scalaris</name>
    <dbReference type="NCBI Taxonomy" id="36166"/>
    <lineage>
        <taxon>Eukaryota</taxon>
        <taxon>Metazoa</taxon>
        <taxon>Ecdysozoa</taxon>
        <taxon>Arthropoda</taxon>
        <taxon>Hexapoda</taxon>
        <taxon>Insecta</taxon>
        <taxon>Pterygota</taxon>
        <taxon>Neoptera</taxon>
        <taxon>Endopterygota</taxon>
        <taxon>Diptera</taxon>
        <taxon>Brachycera</taxon>
        <taxon>Muscomorpha</taxon>
        <taxon>Platypezoidea</taxon>
        <taxon>Phoridae</taxon>
        <taxon>Megaseliini</taxon>
        <taxon>Megaselia</taxon>
    </lineage>
</organism>
<sequence length="75" mass="8891">MNIKFYSHPIIPKKIRTPPSETTKNQIAYSIARNFAATKDKVYRRWLHRKTRSSLKEYIKKEGGFKKEIRTGLHS</sequence>
<keyword evidence="2" id="KW-1185">Reference proteome</keyword>
<protein>
    <submittedName>
        <fullName evidence="1">Uncharacterized protein</fullName>
    </submittedName>
</protein>
<dbReference type="EnsemblMetazoa" id="MESCA005535-RA">
    <property type="protein sequence ID" value="MESCA005535-PA"/>
    <property type="gene ID" value="MESCA005535"/>
</dbReference>
<accession>T1GPK2</accession>
<dbReference type="HOGENOM" id="CLU_2673939_0_0_1"/>
<evidence type="ECO:0000313" key="1">
    <source>
        <dbReference type="EnsemblMetazoa" id="MESCA005535-PA"/>
    </source>
</evidence>
<dbReference type="Proteomes" id="UP000015102">
    <property type="component" value="Unassembled WGS sequence"/>
</dbReference>